<name>A0A3M6WMJ5_HORWE</name>
<evidence type="ECO:0000256" key="3">
    <source>
        <dbReference type="ARBA" id="ARBA00023163"/>
    </source>
</evidence>
<dbReference type="GO" id="GO:0031011">
    <property type="term" value="C:Ino80 complex"/>
    <property type="evidence" value="ECO:0007669"/>
    <property type="project" value="InterPro"/>
</dbReference>
<dbReference type="OrthoDB" id="49520at2759"/>
<organism evidence="7 8">
    <name type="scientific">Hortaea werneckii</name>
    <name type="common">Black yeast</name>
    <name type="synonym">Cladosporium werneckii</name>
    <dbReference type="NCBI Taxonomy" id="91943"/>
    <lineage>
        <taxon>Eukaryota</taxon>
        <taxon>Fungi</taxon>
        <taxon>Dikarya</taxon>
        <taxon>Ascomycota</taxon>
        <taxon>Pezizomycotina</taxon>
        <taxon>Dothideomycetes</taxon>
        <taxon>Dothideomycetidae</taxon>
        <taxon>Mycosphaerellales</taxon>
        <taxon>Teratosphaeriaceae</taxon>
        <taxon>Hortaea</taxon>
    </lineage>
</organism>
<dbReference type="PANTHER" id="PTHR31200">
    <property type="entry name" value="INO80 COMPLEX SUBUNIT C"/>
    <property type="match status" value="1"/>
</dbReference>
<gene>
    <name evidence="7" type="ORF">D0869_08114</name>
</gene>
<comment type="caution">
    <text evidence="7">The sequence shown here is derived from an EMBL/GenBank/DDBJ whole genome shotgun (WGS) entry which is preliminary data.</text>
</comment>
<protein>
    <recommendedName>
        <fullName evidence="6">Vps72/YL1 C-terminal domain-containing protein</fullName>
    </recommendedName>
</protein>
<evidence type="ECO:0000256" key="5">
    <source>
        <dbReference type="SAM" id="MobiDB-lite"/>
    </source>
</evidence>
<dbReference type="Pfam" id="PF08265">
    <property type="entry name" value="YL1_C"/>
    <property type="match status" value="1"/>
</dbReference>
<dbReference type="InterPro" id="IPR013272">
    <property type="entry name" value="Vps72/YL1_C"/>
</dbReference>
<evidence type="ECO:0000313" key="7">
    <source>
        <dbReference type="EMBL" id="RMX79709.1"/>
    </source>
</evidence>
<evidence type="ECO:0000256" key="4">
    <source>
        <dbReference type="ARBA" id="ARBA00023242"/>
    </source>
</evidence>
<comment type="subcellular location">
    <subcellularLocation>
        <location evidence="1">Nucleus</location>
    </subcellularLocation>
</comment>
<dbReference type="Proteomes" id="UP000281245">
    <property type="component" value="Unassembled WGS sequence"/>
</dbReference>
<reference evidence="7 8" key="1">
    <citation type="journal article" date="2018" name="BMC Genomics">
        <title>Genomic evidence for intraspecific hybridization in a clonal and extremely halotolerant yeast.</title>
        <authorList>
            <person name="Gostincar C."/>
            <person name="Stajich J.E."/>
            <person name="Zupancic J."/>
            <person name="Zalar P."/>
            <person name="Gunde-Cimerman N."/>
        </authorList>
    </citation>
    <scope>NUCLEOTIDE SEQUENCE [LARGE SCALE GENOMIC DNA]</scope>
    <source>
        <strain evidence="7 8">EXF-6656</strain>
    </source>
</reference>
<feature type="domain" description="Vps72/YL1 C-terminal" evidence="6">
    <location>
        <begin position="161"/>
        <end position="190"/>
    </location>
</feature>
<keyword evidence="3" id="KW-0804">Transcription</keyword>
<evidence type="ECO:0000313" key="8">
    <source>
        <dbReference type="Proteomes" id="UP000281245"/>
    </source>
</evidence>
<accession>A0A3M6WMJ5</accession>
<proteinExistence type="predicted"/>
<dbReference type="GO" id="GO:0006338">
    <property type="term" value="P:chromatin remodeling"/>
    <property type="evidence" value="ECO:0007669"/>
    <property type="project" value="InterPro"/>
</dbReference>
<evidence type="ECO:0000256" key="2">
    <source>
        <dbReference type="ARBA" id="ARBA00023015"/>
    </source>
</evidence>
<dbReference type="VEuPathDB" id="FungiDB:BTJ68_01633"/>
<sequence>MRNRVHDLSFCWRRTSTPEGCINVIIMAPITTASNDETHAALLDTLDMQKVPKPFRNPNWKPPQRRNKNLKQILSEAQRAQQSLINTQQNSGATTPQPSTDGTAPPASLNPNLAQADRDLSRAVLEKNAGRPQPNGAPVSLGPSVTYTSIAAAPSLKPKKKYCDITGLPAKYTDPKTGLYYFNAEVYKIIKSLNTTQVQEYLAARGANAVLK</sequence>
<evidence type="ECO:0000259" key="6">
    <source>
        <dbReference type="SMART" id="SM00993"/>
    </source>
</evidence>
<keyword evidence="4" id="KW-0539">Nucleus</keyword>
<dbReference type="SMART" id="SM00993">
    <property type="entry name" value="YL1_C"/>
    <property type="match status" value="1"/>
</dbReference>
<dbReference type="PANTHER" id="PTHR31200:SF1">
    <property type="entry name" value="INO80 COMPLEX SUBUNIT C"/>
    <property type="match status" value="1"/>
</dbReference>
<dbReference type="EMBL" id="QWIJ01000683">
    <property type="protein sequence ID" value="RMX79709.1"/>
    <property type="molecule type" value="Genomic_DNA"/>
</dbReference>
<dbReference type="AlphaFoldDB" id="A0A3M6WMJ5"/>
<dbReference type="InterPro" id="IPR029525">
    <property type="entry name" value="INO80C/Ies6"/>
</dbReference>
<feature type="region of interest" description="Disordered" evidence="5">
    <location>
        <begin position="87"/>
        <end position="112"/>
    </location>
</feature>
<evidence type="ECO:0000256" key="1">
    <source>
        <dbReference type="ARBA" id="ARBA00004123"/>
    </source>
</evidence>
<feature type="compositionally biased region" description="Polar residues" evidence="5">
    <location>
        <begin position="87"/>
        <end position="102"/>
    </location>
</feature>
<keyword evidence="2" id="KW-0805">Transcription regulation</keyword>